<keyword evidence="3" id="KW-1185">Reference proteome</keyword>
<dbReference type="EC" id="2.4.-.-" evidence="2"/>
<name>A0ABU9J8X8_AEREN</name>
<reference evidence="2 3" key="1">
    <citation type="submission" date="2024-01" db="EMBL/GenBank/DDBJ databases">
        <title>Horizontal gene transfer in Aeromonas trota.</title>
        <authorList>
            <person name="Otero Olarra J.E."/>
            <person name="Perez Valdespino A."/>
        </authorList>
    </citation>
    <scope>NUCLEOTIDE SEQUENCE [LARGE SCALE GENOMIC DNA]</scope>
    <source>
        <strain evidence="2 3">9.1</strain>
    </source>
</reference>
<sequence>MSNSICVVIPAYNRTEELSELLDSVLLQIILPDNVLICEDCSPEREKIIELYNSYSKRFEEKGIGLRLNLNSTNLGYDKNVRKCLHEASADWAIIMGNDDILLPNCIGTVKKFIEKNNVKFISRTFLRFADSIDEPKGISSLFNQDVIISPETYSPKYIFRSAGFVGGLVINLGFAKKYETDKYDGSLYYQIYLAALAYLEGGIGYISTPIIGGRADNPPMFGQSEDDKEFHVPGSYSAKGRARMWQGVLDIAKEIDDSRGVNLTTEIKRELRVRQSFHVFEMNAGQPYVVLKELKSELSRLDLFNHPLPIGLYLFNIIFGRKSRFGYSIMRRILQRNNKGAV</sequence>
<evidence type="ECO:0000313" key="2">
    <source>
        <dbReference type="EMBL" id="MEL3918793.1"/>
    </source>
</evidence>
<dbReference type="Pfam" id="PF00535">
    <property type="entry name" value="Glycos_transf_2"/>
    <property type="match status" value="1"/>
</dbReference>
<comment type="caution">
    <text evidence="2">The sequence shown here is derived from an EMBL/GenBank/DDBJ whole genome shotgun (WGS) entry which is preliminary data.</text>
</comment>
<keyword evidence="2" id="KW-0328">Glycosyltransferase</keyword>
<proteinExistence type="predicted"/>
<dbReference type="InterPro" id="IPR029044">
    <property type="entry name" value="Nucleotide-diphossugar_trans"/>
</dbReference>
<organism evidence="2 3">
    <name type="scientific">Aeromonas enteropelogenes</name>
    <name type="common">Aeromonas trota</name>
    <dbReference type="NCBI Taxonomy" id="29489"/>
    <lineage>
        <taxon>Bacteria</taxon>
        <taxon>Pseudomonadati</taxon>
        <taxon>Pseudomonadota</taxon>
        <taxon>Gammaproteobacteria</taxon>
        <taxon>Aeromonadales</taxon>
        <taxon>Aeromonadaceae</taxon>
        <taxon>Aeromonas</taxon>
    </lineage>
</organism>
<accession>A0ABU9J8X8</accession>
<gene>
    <name evidence="2" type="ORF">V1482_05140</name>
</gene>
<dbReference type="InterPro" id="IPR001173">
    <property type="entry name" value="Glyco_trans_2-like"/>
</dbReference>
<dbReference type="GO" id="GO:0016757">
    <property type="term" value="F:glycosyltransferase activity"/>
    <property type="evidence" value="ECO:0007669"/>
    <property type="project" value="UniProtKB-KW"/>
</dbReference>
<dbReference type="Gene3D" id="3.90.550.10">
    <property type="entry name" value="Spore Coat Polysaccharide Biosynthesis Protein SpsA, Chain A"/>
    <property type="match status" value="1"/>
</dbReference>
<keyword evidence="2" id="KW-0808">Transferase</keyword>
<evidence type="ECO:0000259" key="1">
    <source>
        <dbReference type="Pfam" id="PF00535"/>
    </source>
</evidence>
<protein>
    <submittedName>
        <fullName evidence="2">Glycosyltransferase family 2 protein</fullName>
        <ecNumber evidence="2">2.4.-.-</ecNumber>
    </submittedName>
</protein>
<dbReference type="RefSeq" id="WP_342016921.1">
    <property type="nucleotide sequence ID" value="NZ_JAVTII010000002.1"/>
</dbReference>
<dbReference type="EMBL" id="JAZDDP010000002">
    <property type="protein sequence ID" value="MEL3918793.1"/>
    <property type="molecule type" value="Genomic_DNA"/>
</dbReference>
<evidence type="ECO:0000313" key="3">
    <source>
        <dbReference type="Proteomes" id="UP001491613"/>
    </source>
</evidence>
<dbReference type="SUPFAM" id="SSF53448">
    <property type="entry name" value="Nucleotide-diphospho-sugar transferases"/>
    <property type="match status" value="1"/>
</dbReference>
<dbReference type="Proteomes" id="UP001491613">
    <property type="component" value="Unassembled WGS sequence"/>
</dbReference>
<feature type="domain" description="Glycosyltransferase 2-like" evidence="1">
    <location>
        <begin position="6"/>
        <end position="128"/>
    </location>
</feature>